<name>A0ABT5NRN0_9PSED</name>
<dbReference type="PROSITE" id="PS50005">
    <property type="entry name" value="TPR"/>
    <property type="match status" value="1"/>
</dbReference>
<protein>
    <recommendedName>
        <fullName evidence="5">Lipoprotein</fullName>
    </recommendedName>
</protein>
<gene>
    <name evidence="3" type="ORF">M5G11_09695</name>
</gene>
<keyword evidence="1" id="KW-0802">TPR repeat</keyword>
<keyword evidence="4" id="KW-1185">Reference proteome</keyword>
<evidence type="ECO:0000313" key="3">
    <source>
        <dbReference type="EMBL" id="MDD0990807.1"/>
    </source>
</evidence>
<keyword evidence="2" id="KW-0732">Signal</keyword>
<dbReference type="Proteomes" id="UP001148203">
    <property type="component" value="Unassembled WGS sequence"/>
</dbReference>
<evidence type="ECO:0008006" key="5">
    <source>
        <dbReference type="Google" id="ProtNLM"/>
    </source>
</evidence>
<comment type="caution">
    <text evidence="3">The sequence shown here is derived from an EMBL/GenBank/DDBJ whole genome shotgun (WGS) entry which is preliminary data.</text>
</comment>
<dbReference type="EMBL" id="JAMDGY010000024">
    <property type="protein sequence ID" value="MDD0990807.1"/>
    <property type="molecule type" value="Genomic_DNA"/>
</dbReference>
<evidence type="ECO:0000256" key="2">
    <source>
        <dbReference type="SAM" id="SignalP"/>
    </source>
</evidence>
<dbReference type="InterPro" id="IPR011990">
    <property type="entry name" value="TPR-like_helical_dom_sf"/>
</dbReference>
<sequence>MASRVLTIAMLCAAVQLTGCAAFRNYDGELQQTNQHLSSGNVDAALALLEKNNTGEDKDLLYYFEKGELLRSKGDLAGSQTAWREADSVVFKWEESVKLDTDKYLGQFGSYLVNDKVRRYEGYDYEKVMLTTQMALNLLAQNDFDGARTEIKKTHEREAVIAELRDKEYLKREEQAEKEGVHTEYKDLKGYPVAALDAPEVVGLKNSYQSAFSHYLSGFVYEALGEKGLAAPGYRKAAELRPNTPLLEQALTELDKTPAKNAGSDVLIVVQSGLAPSRDSVRIPLPLPISGNLVITPLSFPIIKEDTSTPHFAQIELDRKPLNLTALNSTTAMSRRALRDDMPGIILRTSVRAISRGVAQKQINDVNPLAGLAVGLASAITEGADTRTWRTLPDATQVARVRLSQGEHVLNLPSNLGGTQVKVNIDRPYQVVTVRVVGNRVFAGGPALQVETPPAAQSVATLK</sequence>
<evidence type="ECO:0000313" key="4">
    <source>
        <dbReference type="Proteomes" id="UP001148203"/>
    </source>
</evidence>
<evidence type="ECO:0000256" key="1">
    <source>
        <dbReference type="PROSITE-ProRule" id="PRU00339"/>
    </source>
</evidence>
<accession>A0ABT5NRN0</accession>
<dbReference type="RefSeq" id="WP_273909834.1">
    <property type="nucleotide sequence ID" value="NZ_JAMDGX010000020.1"/>
</dbReference>
<reference evidence="3 4" key="1">
    <citation type="submission" date="2022-05" db="EMBL/GenBank/DDBJ databases">
        <title>Novel Pseudomonas spp. Isolated from a Rainbow Trout Aquaculture Facility.</title>
        <authorList>
            <person name="Testerman T."/>
            <person name="Graf J."/>
        </authorList>
    </citation>
    <scope>NUCLEOTIDE SEQUENCE [LARGE SCALE GENOMIC DNA]</scope>
    <source>
        <strain evidence="3 4">ID681</strain>
    </source>
</reference>
<feature type="signal peptide" evidence="2">
    <location>
        <begin position="1"/>
        <end position="21"/>
    </location>
</feature>
<feature type="chain" id="PRO_5047137608" description="Lipoprotein" evidence="2">
    <location>
        <begin position="22"/>
        <end position="463"/>
    </location>
</feature>
<dbReference type="Gene3D" id="1.25.40.10">
    <property type="entry name" value="Tetratricopeptide repeat domain"/>
    <property type="match status" value="1"/>
</dbReference>
<dbReference type="InterPro" id="IPR019734">
    <property type="entry name" value="TPR_rpt"/>
</dbReference>
<organism evidence="3 4">
    <name type="scientific">Pseudomonas fontis</name>
    <dbReference type="NCBI Taxonomy" id="2942633"/>
    <lineage>
        <taxon>Bacteria</taxon>
        <taxon>Pseudomonadati</taxon>
        <taxon>Pseudomonadota</taxon>
        <taxon>Gammaproteobacteria</taxon>
        <taxon>Pseudomonadales</taxon>
        <taxon>Pseudomonadaceae</taxon>
        <taxon>Pseudomonas</taxon>
    </lineage>
</organism>
<feature type="repeat" description="TPR" evidence="1">
    <location>
        <begin position="211"/>
        <end position="244"/>
    </location>
</feature>
<proteinExistence type="predicted"/>
<dbReference type="SUPFAM" id="SSF48452">
    <property type="entry name" value="TPR-like"/>
    <property type="match status" value="1"/>
</dbReference>